<dbReference type="InterPro" id="IPR000866">
    <property type="entry name" value="AhpC/TSA"/>
</dbReference>
<evidence type="ECO:0000256" key="2">
    <source>
        <dbReference type="ARBA" id="ARBA00011245"/>
    </source>
</evidence>
<gene>
    <name evidence="15" type="ORF">FBZ87_101757</name>
</gene>
<organism evidence="15 16">
    <name type="scientific">Nitrospirillum amazonense</name>
    <dbReference type="NCBI Taxonomy" id="28077"/>
    <lineage>
        <taxon>Bacteria</taxon>
        <taxon>Pseudomonadati</taxon>
        <taxon>Pseudomonadota</taxon>
        <taxon>Alphaproteobacteria</taxon>
        <taxon>Rhodospirillales</taxon>
        <taxon>Azospirillaceae</taxon>
        <taxon>Nitrospirillum</taxon>
    </lineage>
</organism>
<dbReference type="GO" id="GO:0045454">
    <property type="term" value="P:cell redox homeostasis"/>
    <property type="evidence" value="ECO:0007669"/>
    <property type="project" value="TreeGrafter"/>
</dbReference>
<evidence type="ECO:0000259" key="14">
    <source>
        <dbReference type="PROSITE" id="PS51352"/>
    </source>
</evidence>
<evidence type="ECO:0000256" key="4">
    <source>
        <dbReference type="ARBA" id="ARBA00022559"/>
    </source>
</evidence>
<dbReference type="Proteomes" id="UP000320516">
    <property type="component" value="Unassembled WGS sequence"/>
</dbReference>
<evidence type="ECO:0000256" key="9">
    <source>
        <dbReference type="ARBA" id="ARBA00032824"/>
    </source>
</evidence>
<name>A0A560KLS6_9PROT</name>
<dbReference type="InterPro" id="IPR024706">
    <property type="entry name" value="Peroxiredoxin_AhpC-typ"/>
</dbReference>
<dbReference type="RefSeq" id="WP_145608981.1">
    <property type="nucleotide sequence ID" value="NZ_JARPAF010000004.1"/>
</dbReference>
<dbReference type="PROSITE" id="PS51352">
    <property type="entry name" value="THIOREDOXIN_2"/>
    <property type="match status" value="1"/>
</dbReference>
<dbReference type="Gene3D" id="3.40.30.10">
    <property type="entry name" value="Glutaredoxin"/>
    <property type="match status" value="1"/>
</dbReference>
<dbReference type="InterPro" id="IPR036249">
    <property type="entry name" value="Thioredoxin-like_sf"/>
</dbReference>
<keyword evidence="7" id="KW-1015">Disulfide bond</keyword>
<dbReference type="PANTHER" id="PTHR42801">
    <property type="entry name" value="THIOREDOXIN-DEPENDENT PEROXIDE REDUCTASE"/>
    <property type="match status" value="1"/>
</dbReference>
<dbReference type="Pfam" id="PF00578">
    <property type="entry name" value="AhpC-TSA"/>
    <property type="match status" value="1"/>
</dbReference>
<evidence type="ECO:0000256" key="13">
    <source>
        <dbReference type="PIRSR" id="PIRSR000239-1"/>
    </source>
</evidence>
<dbReference type="AlphaFoldDB" id="A0A560KLS6"/>
<dbReference type="GO" id="GO:0005737">
    <property type="term" value="C:cytoplasm"/>
    <property type="evidence" value="ECO:0007669"/>
    <property type="project" value="TreeGrafter"/>
</dbReference>
<dbReference type="GO" id="GO:0034599">
    <property type="term" value="P:cellular response to oxidative stress"/>
    <property type="evidence" value="ECO:0007669"/>
    <property type="project" value="TreeGrafter"/>
</dbReference>
<keyword evidence="4" id="KW-0575">Peroxidase</keyword>
<proteinExistence type="inferred from homology"/>
<dbReference type="InterPro" id="IPR013766">
    <property type="entry name" value="Thioredoxin_domain"/>
</dbReference>
<comment type="similarity">
    <text evidence="10">Belongs to the peroxiredoxin family. BCP/PrxQ subfamily.</text>
</comment>
<evidence type="ECO:0000256" key="10">
    <source>
        <dbReference type="ARBA" id="ARBA00038489"/>
    </source>
</evidence>
<comment type="caution">
    <text evidence="15">The sequence shown here is derived from an EMBL/GenBank/DDBJ whole genome shotgun (WGS) entry which is preliminary data.</text>
</comment>
<accession>A0A560KLS6</accession>
<dbReference type="InterPro" id="IPR050924">
    <property type="entry name" value="Peroxiredoxin_BCP/PrxQ"/>
</dbReference>
<dbReference type="FunFam" id="3.40.30.10:FF:000007">
    <property type="entry name" value="Thioredoxin-dependent thiol peroxidase"/>
    <property type="match status" value="1"/>
</dbReference>
<keyword evidence="8" id="KW-0676">Redox-active center</keyword>
<evidence type="ECO:0000256" key="11">
    <source>
        <dbReference type="ARBA" id="ARBA00042639"/>
    </source>
</evidence>
<comment type="subunit">
    <text evidence="2">Monomer.</text>
</comment>
<evidence type="ECO:0000313" key="16">
    <source>
        <dbReference type="Proteomes" id="UP000320516"/>
    </source>
</evidence>
<evidence type="ECO:0000256" key="1">
    <source>
        <dbReference type="ARBA" id="ARBA00003330"/>
    </source>
</evidence>
<dbReference type="NCBIfam" id="NF006960">
    <property type="entry name" value="PRK09437.1"/>
    <property type="match status" value="1"/>
</dbReference>
<comment type="function">
    <text evidence="1">Thiol-specific peroxidase that catalyzes the reduction of hydrogen peroxide and organic hydroperoxides to water and alcohols, respectively. Plays a role in cell protection against oxidative stress by detoxifying peroxides and as sensor of hydrogen peroxide-mediated signaling events.</text>
</comment>
<dbReference type="PANTHER" id="PTHR42801:SF4">
    <property type="entry name" value="AHPC_TSA FAMILY PROTEIN"/>
    <property type="match status" value="1"/>
</dbReference>
<dbReference type="SUPFAM" id="SSF52833">
    <property type="entry name" value="Thioredoxin-like"/>
    <property type="match status" value="1"/>
</dbReference>
<evidence type="ECO:0000256" key="3">
    <source>
        <dbReference type="ARBA" id="ARBA00013017"/>
    </source>
</evidence>
<comment type="catalytic activity">
    <reaction evidence="12">
        <text>a hydroperoxide + [thioredoxin]-dithiol = an alcohol + [thioredoxin]-disulfide + H2O</text>
        <dbReference type="Rhea" id="RHEA:62620"/>
        <dbReference type="Rhea" id="RHEA-COMP:10698"/>
        <dbReference type="Rhea" id="RHEA-COMP:10700"/>
        <dbReference type="ChEBI" id="CHEBI:15377"/>
        <dbReference type="ChEBI" id="CHEBI:29950"/>
        <dbReference type="ChEBI" id="CHEBI:30879"/>
        <dbReference type="ChEBI" id="CHEBI:35924"/>
        <dbReference type="ChEBI" id="CHEBI:50058"/>
        <dbReference type="EC" id="1.11.1.24"/>
    </reaction>
</comment>
<dbReference type="PIRSF" id="PIRSF000239">
    <property type="entry name" value="AHPC"/>
    <property type="match status" value="1"/>
</dbReference>
<evidence type="ECO:0000256" key="12">
    <source>
        <dbReference type="ARBA" id="ARBA00049091"/>
    </source>
</evidence>
<keyword evidence="5" id="KW-0049">Antioxidant</keyword>
<keyword evidence="6" id="KW-0560">Oxidoreductase</keyword>
<evidence type="ECO:0000313" key="15">
    <source>
        <dbReference type="EMBL" id="TWB83044.1"/>
    </source>
</evidence>
<dbReference type="CDD" id="cd03017">
    <property type="entry name" value="PRX_BCP"/>
    <property type="match status" value="1"/>
</dbReference>
<evidence type="ECO:0000256" key="8">
    <source>
        <dbReference type="ARBA" id="ARBA00023284"/>
    </source>
</evidence>
<evidence type="ECO:0000256" key="6">
    <source>
        <dbReference type="ARBA" id="ARBA00023002"/>
    </source>
</evidence>
<feature type="domain" description="Thioredoxin" evidence="14">
    <location>
        <begin position="3"/>
        <end position="154"/>
    </location>
</feature>
<sequence length="154" mass="16759">MAVEVGTPAPDFTMPTDGGGSVTLSSLKGRPVVLYFYPKDDTSGCTAEACGFGESLPHFEKVDATIIGVSKDSVASHDKFKKKYNLPFTLASDADSDVCERYGVWVEKNMYGRTYFGIERATFLIDKDGQVAKVWRKVKVPGHVDAVLEAVKAL</sequence>
<dbReference type="EMBL" id="VITV01000001">
    <property type="protein sequence ID" value="TWB83044.1"/>
    <property type="molecule type" value="Genomic_DNA"/>
</dbReference>
<evidence type="ECO:0000256" key="5">
    <source>
        <dbReference type="ARBA" id="ARBA00022862"/>
    </source>
</evidence>
<protein>
    <recommendedName>
        <fullName evidence="3">thioredoxin-dependent peroxiredoxin</fullName>
        <ecNumber evidence="3">1.11.1.24</ecNumber>
    </recommendedName>
    <alternativeName>
        <fullName evidence="9">Thioredoxin peroxidase</fullName>
    </alternativeName>
    <alternativeName>
        <fullName evidence="11">Thioredoxin-dependent peroxiredoxin Bcp</fullName>
    </alternativeName>
</protein>
<feature type="active site" description="Cysteine sulfenic acid (-SOH) intermediate; for peroxidase activity" evidence="13">
    <location>
        <position position="45"/>
    </location>
</feature>
<evidence type="ECO:0000256" key="7">
    <source>
        <dbReference type="ARBA" id="ARBA00023157"/>
    </source>
</evidence>
<dbReference type="EC" id="1.11.1.24" evidence="3"/>
<dbReference type="GO" id="GO:0008379">
    <property type="term" value="F:thioredoxin peroxidase activity"/>
    <property type="evidence" value="ECO:0007669"/>
    <property type="project" value="TreeGrafter"/>
</dbReference>
<reference evidence="15 16" key="1">
    <citation type="submission" date="2019-06" db="EMBL/GenBank/DDBJ databases">
        <title>Genomic Encyclopedia of Type Strains, Phase IV (KMG-V): Genome sequencing to study the core and pangenomes of soil and plant-associated prokaryotes.</title>
        <authorList>
            <person name="Whitman W."/>
        </authorList>
    </citation>
    <scope>NUCLEOTIDE SEQUENCE [LARGE SCALE GENOMIC DNA]</scope>
    <source>
        <strain evidence="15 16">BR 12005</strain>
    </source>
</reference>